<comment type="caution">
    <text evidence="7">The sequence shown here is derived from an EMBL/GenBank/DDBJ whole genome shotgun (WGS) entry which is preliminary data.</text>
</comment>
<evidence type="ECO:0000259" key="6">
    <source>
        <dbReference type="Pfam" id="PF02826"/>
    </source>
</evidence>
<gene>
    <name evidence="7" type="ORF">GGR25_004974</name>
</gene>
<evidence type="ECO:0000256" key="2">
    <source>
        <dbReference type="ARBA" id="ARBA00023002"/>
    </source>
</evidence>
<evidence type="ECO:0000259" key="5">
    <source>
        <dbReference type="Pfam" id="PF00389"/>
    </source>
</evidence>
<dbReference type="PROSITE" id="PS00671">
    <property type="entry name" value="D_2_HYDROXYACID_DH_3"/>
    <property type="match status" value="1"/>
</dbReference>
<dbReference type="GO" id="GO:0030267">
    <property type="term" value="F:glyoxylate reductase (NADPH) activity"/>
    <property type="evidence" value="ECO:0007669"/>
    <property type="project" value="TreeGrafter"/>
</dbReference>
<dbReference type="Pfam" id="PF00389">
    <property type="entry name" value="2-Hacid_dh"/>
    <property type="match status" value="1"/>
</dbReference>
<dbReference type="InterPro" id="IPR029753">
    <property type="entry name" value="D-isomer_DH_CS"/>
</dbReference>
<dbReference type="SUPFAM" id="SSF52283">
    <property type="entry name" value="Formate/glycerate dehydrogenase catalytic domain-like"/>
    <property type="match status" value="1"/>
</dbReference>
<dbReference type="InterPro" id="IPR050223">
    <property type="entry name" value="D-isomer_2-hydroxyacid_DH"/>
</dbReference>
<evidence type="ECO:0000313" key="7">
    <source>
        <dbReference type="EMBL" id="MBB3933889.1"/>
    </source>
</evidence>
<dbReference type="Gene3D" id="3.40.50.720">
    <property type="entry name" value="NAD(P)-binding Rossmann-like Domain"/>
    <property type="match status" value="2"/>
</dbReference>
<dbReference type="RefSeq" id="WP_183401544.1">
    <property type="nucleotide sequence ID" value="NZ_JACIDS010000014.1"/>
</dbReference>
<feature type="domain" description="D-isomer specific 2-hydroxyacid dehydrogenase NAD-binding" evidence="6">
    <location>
        <begin position="116"/>
        <end position="290"/>
    </location>
</feature>
<dbReference type="PANTHER" id="PTHR10996:SF283">
    <property type="entry name" value="GLYOXYLATE_HYDROXYPYRUVATE REDUCTASE B"/>
    <property type="match status" value="1"/>
</dbReference>
<proteinExistence type="inferred from homology"/>
<dbReference type="InterPro" id="IPR006140">
    <property type="entry name" value="D-isomer_DH_NAD-bd"/>
</dbReference>
<evidence type="ECO:0000256" key="3">
    <source>
        <dbReference type="ARBA" id="ARBA00023027"/>
    </source>
</evidence>
<sequence>MAPKLLVTCGHLQRHIARYRDEIVAHGVEVWVPKLDGQQFGAAEMAAMLAEADVAVAGDDDLSAPVLRAGVAGKLRGLVRWGIGTDNVDKPVATEIGLPVYNTPGMFSNEVADLALGHILTLARHLQRMDRDVRAGLWTRYEGRSLHGLTLGIVGLGGIGREIARRGVAFGMKVIGSDVVTVDPKLLAAVGAQQKPFEAVLAEADIIVLACNLTPENHHLINADALARMKHGVMLVNVARGPIVDEAALVDALRSGKVGSAGLDVFEAEPLPADSPLRAFEDNTLFGTHSGSSTAEAIQRVNRMSVDIALAMLGLGHADLANFNKVA</sequence>
<keyword evidence="3" id="KW-0520">NAD</keyword>
<accession>A0A840AUF6</accession>
<comment type="similarity">
    <text evidence="1 4">Belongs to the D-isomer specific 2-hydroxyacid dehydrogenase family.</text>
</comment>
<dbReference type="Proteomes" id="UP000553963">
    <property type="component" value="Unassembled WGS sequence"/>
</dbReference>
<dbReference type="GO" id="GO:0005829">
    <property type="term" value="C:cytosol"/>
    <property type="evidence" value="ECO:0007669"/>
    <property type="project" value="TreeGrafter"/>
</dbReference>
<dbReference type="FunFam" id="3.40.50.720:FF:000203">
    <property type="entry name" value="D-3-phosphoglycerate dehydrogenase (SerA)"/>
    <property type="match status" value="1"/>
</dbReference>
<name>A0A840AUF6_9HYPH</name>
<dbReference type="AlphaFoldDB" id="A0A840AUF6"/>
<keyword evidence="2 4" id="KW-0560">Oxidoreductase</keyword>
<dbReference type="InterPro" id="IPR006139">
    <property type="entry name" value="D-isomer_2_OHA_DH_cat_dom"/>
</dbReference>
<dbReference type="GO" id="GO:0016618">
    <property type="term" value="F:hydroxypyruvate reductase [NAD(P)H] activity"/>
    <property type="evidence" value="ECO:0007669"/>
    <property type="project" value="TreeGrafter"/>
</dbReference>
<reference evidence="7 8" key="1">
    <citation type="submission" date="2020-08" db="EMBL/GenBank/DDBJ databases">
        <title>Genomic Encyclopedia of Type Strains, Phase IV (KMG-IV): sequencing the most valuable type-strain genomes for metagenomic binning, comparative biology and taxonomic classification.</title>
        <authorList>
            <person name="Goeker M."/>
        </authorList>
    </citation>
    <scope>NUCLEOTIDE SEQUENCE [LARGE SCALE GENOMIC DNA]</scope>
    <source>
        <strain evidence="7 8">DSM 25966</strain>
    </source>
</reference>
<dbReference type="EC" id="1.1.1.95" evidence="7"/>
<evidence type="ECO:0000256" key="1">
    <source>
        <dbReference type="ARBA" id="ARBA00005854"/>
    </source>
</evidence>
<dbReference type="Pfam" id="PF02826">
    <property type="entry name" value="2-Hacid_dh_C"/>
    <property type="match status" value="1"/>
</dbReference>
<evidence type="ECO:0000256" key="4">
    <source>
        <dbReference type="RuleBase" id="RU003719"/>
    </source>
</evidence>
<dbReference type="SUPFAM" id="SSF51735">
    <property type="entry name" value="NAD(P)-binding Rossmann-fold domains"/>
    <property type="match status" value="1"/>
</dbReference>
<dbReference type="PANTHER" id="PTHR10996">
    <property type="entry name" value="2-HYDROXYACID DEHYDROGENASE-RELATED"/>
    <property type="match status" value="1"/>
</dbReference>
<feature type="domain" description="D-isomer specific 2-hydroxyacid dehydrogenase catalytic" evidence="5">
    <location>
        <begin position="21"/>
        <end position="308"/>
    </location>
</feature>
<dbReference type="GO" id="GO:0051287">
    <property type="term" value="F:NAD binding"/>
    <property type="evidence" value="ECO:0007669"/>
    <property type="project" value="InterPro"/>
</dbReference>
<evidence type="ECO:0000313" key="8">
    <source>
        <dbReference type="Proteomes" id="UP000553963"/>
    </source>
</evidence>
<dbReference type="InterPro" id="IPR036291">
    <property type="entry name" value="NAD(P)-bd_dom_sf"/>
</dbReference>
<keyword evidence="8" id="KW-1185">Reference proteome</keyword>
<dbReference type="EMBL" id="JACIDS010000014">
    <property type="protein sequence ID" value="MBB3933889.1"/>
    <property type="molecule type" value="Genomic_DNA"/>
</dbReference>
<protein>
    <submittedName>
        <fullName evidence="7">D-3-phosphoglycerate dehydrogenase</fullName>
        <ecNumber evidence="7">1.1.1.95</ecNumber>
    </submittedName>
</protein>
<organism evidence="7 8">
    <name type="scientific">Kaistia hirudinis</name>
    <dbReference type="NCBI Taxonomy" id="1293440"/>
    <lineage>
        <taxon>Bacteria</taxon>
        <taxon>Pseudomonadati</taxon>
        <taxon>Pseudomonadota</taxon>
        <taxon>Alphaproteobacteria</taxon>
        <taxon>Hyphomicrobiales</taxon>
        <taxon>Kaistiaceae</taxon>
        <taxon>Kaistia</taxon>
    </lineage>
</organism>
<dbReference type="GO" id="GO:0004617">
    <property type="term" value="F:phosphoglycerate dehydrogenase activity"/>
    <property type="evidence" value="ECO:0007669"/>
    <property type="project" value="UniProtKB-EC"/>
</dbReference>